<dbReference type="GO" id="GO:0005737">
    <property type="term" value="C:cytoplasm"/>
    <property type="evidence" value="ECO:0007669"/>
    <property type="project" value="TreeGrafter"/>
</dbReference>
<protein>
    <recommendedName>
        <fullName evidence="1">Deoxynucleoside kinase domain-containing protein</fullName>
    </recommendedName>
</protein>
<dbReference type="InterPro" id="IPR027417">
    <property type="entry name" value="P-loop_NTPase"/>
</dbReference>
<dbReference type="GO" id="GO:0019136">
    <property type="term" value="F:deoxynucleoside kinase activity"/>
    <property type="evidence" value="ECO:0007669"/>
    <property type="project" value="InterPro"/>
</dbReference>
<dbReference type="Gene3D" id="3.40.50.300">
    <property type="entry name" value="P-loop containing nucleotide triphosphate hydrolases"/>
    <property type="match status" value="1"/>
</dbReference>
<dbReference type="InterPro" id="IPR050566">
    <property type="entry name" value="Deoxyribonucleoside_kinase"/>
</dbReference>
<evidence type="ECO:0000259" key="1">
    <source>
        <dbReference type="Pfam" id="PF01712"/>
    </source>
</evidence>
<dbReference type="EMBL" id="MN739934">
    <property type="protein sequence ID" value="QHT78511.1"/>
    <property type="molecule type" value="Genomic_DNA"/>
</dbReference>
<dbReference type="InterPro" id="IPR031314">
    <property type="entry name" value="DNK_dom"/>
</dbReference>
<reference evidence="2" key="1">
    <citation type="journal article" date="2020" name="Nature">
        <title>Giant virus diversity and host interactions through global metagenomics.</title>
        <authorList>
            <person name="Schulz F."/>
            <person name="Roux S."/>
            <person name="Paez-Espino D."/>
            <person name="Jungbluth S."/>
            <person name="Walsh D.A."/>
            <person name="Denef V.J."/>
            <person name="McMahon K.D."/>
            <person name="Konstantinidis K.T."/>
            <person name="Eloe-Fadrosh E.A."/>
            <person name="Kyrpides N.C."/>
            <person name="Woyke T."/>
        </authorList>
    </citation>
    <scope>NUCLEOTIDE SEQUENCE</scope>
    <source>
        <strain evidence="2">GVMAG-M-3300023179-92</strain>
    </source>
</reference>
<proteinExistence type="predicted"/>
<dbReference type="PIRSF" id="PIRSF000705">
    <property type="entry name" value="DNK"/>
    <property type="match status" value="1"/>
</dbReference>
<dbReference type="Pfam" id="PF01712">
    <property type="entry name" value="dNK"/>
    <property type="match status" value="1"/>
</dbReference>
<dbReference type="SUPFAM" id="SSF52540">
    <property type="entry name" value="P-loop containing nucleoside triphosphate hydrolases"/>
    <property type="match status" value="1"/>
</dbReference>
<dbReference type="InterPro" id="IPR002624">
    <property type="entry name" value="DCK/DGK"/>
</dbReference>
<dbReference type="GO" id="GO:0005524">
    <property type="term" value="F:ATP binding"/>
    <property type="evidence" value="ECO:0007669"/>
    <property type="project" value="InterPro"/>
</dbReference>
<dbReference type="AlphaFoldDB" id="A0A6C0HD10"/>
<dbReference type="PANTHER" id="PTHR10513">
    <property type="entry name" value="DEOXYNUCLEOSIDE KINASE"/>
    <property type="match status" value="1"/>
</dbReference>
<name>A0A6C0HD10_9ZZZZ</name>
<accession>A0A6C0HD10</accession>
<dbReference type="PANTHER" id="PTHR10513:SF35">
    <property type="entry name" value="DEOXYADENOSINE KINASE"/>
    <property type="match status" value="1"/>
</dbReference>
<evidence type="ECO:0000313" key="2">
    <source>
        <dbReference type="EMBL" id="QHT78511.1"/>
    </source>
</evidence>
<sequence length="236" mass="28117">MIFTIEGNIGSGKTTILRDINQFCKFDKKHVVIYEQVQEWAQMKDENNIDILSLFYKDKTKYSYIFQSYVLFSRINHMLETVKNNPGAIIICERSHFTDLYVFALALYESKDISEIEWKVYNEWHRKLRELLSITISGIVYIKTDAEMCHQRMKIRNRNGEEGVPLDYLKILEVKHDKWLLERPVLDTTKKWFSVNKDTIIPVLTLNGNIDVYDINNRERQYRMIEEFINTEIKSA</sequence>
<feature type="domain" description="Deoxynucleoside kinase" evidence="1">
    <location>
        <begin position="3"/>
        <end position="228"/>
    </location>
</feature>
<organism evidence="2">
    <name type="scientific">viral metagenome</name>
    <dbReference type="NCBI Taxonomy" id="1070528"/>
    <lineage>
        <taxon>unclassified sequences</taxon>
        <taxon>metagenomes</taxon>
        <taxon>organismal metagenomes</taxon>
    </lineage>
</organism>